<proteinExistence type="predicted"/>
<reference evidence="1" key="1">
    <citation type="submission" date="2020-09" db="EMBL/GenBank/DDBJ databases">
        <title>Genome-Enabled Discovery of Anthraquinone Biosynthesis in Senna tora.</title>
        <authorList>
            <person name="Kang S.-H."/>
            <person name="Pandey R.P."/>
            <person name="Lee C.-M."/>
            <person name="Sim J.-S."/>
            <person name="Jeong J.-T."/>
            <person name="Choi B.-S."/>
            <person name="Jung M."/>
            <person name="Ginzburg D."/>
            <person name="Zhao K."/>
            <person name="Won S.Y."/>
            <person name="Oh T.-J."/>
            <person name="Yu Y."/>
            <person name="Kim N.-H."/>
            <person name="Lee O.R."/>
            <person name="Lee T.-H."/>
            <person name="Bashyal P."/>
            <person name="Kim T.-S."/>
            <person name="Lee W.-H."/>
            <person name="Kawkins C."/>
            <person name="Kim C.-K."/>
            <person name="Kim J.S."/>
            <person name="Ahn B.O."/>
            <person name="Rhee S.Y."/>
            <person name="Sohng J.K."/>
        </authorList>
    </citation>
    <scope>NUCLEOTIDE SEQUENCE</scope>
    <source>
        <tissue evidence="1">Leaf</tissue>
    </source>
</reference>
<accession>A0A834TK75</accession>
<evidence type="ECO:0000313" key="1">
    <source>
        <dbReference type="EMBL" id="KAF7823737.1"/>
    </source>
</evidence>
<comment type="caution">
    <text evidence="1">The sequence shown here is derived from an EMBL/GenBank/DDBJ whole genome shotgun (WGS) entry which is preliminary data.</text>
</comment>
<gene>
    <name evidence="1" type="ORF">G2W53_021881</name>
</gene>
<name>A0A834TK75_9FABA</name>
<protein>
    <submittedName>
        <fullName evidence="1">Uncharacterized protein</fullName>
    </submittedName>
</protein>
<dbReference type="AlphaFoldDB" id="A0A834TK75"/>
<sequence>MIHLISSAQSVMKVHLYLDDYEPHLAAQLLRGQGLDHYHRNFSDAGAGHSSQQFSEELELLMAHASLSLMNQYKLCYNQHCGPLSILFQADKSGSSNLLKGLDLLLAASPAFTLPEMSELEQPLIFLEVDITVPVELRCGKSAPSLQSEPLLVKPILKLNRRKGEELLDFSDVTFWVDSWEGPLADEIVGVVCFDSAFLDLDGLILILAARDAEKELVTFDLGIFAFQKLQSDCLWGYDLASEEQASTMWEISRKMIIGHDKLADSVGVIVATYGIKCDCNDGWQILSQEGDKLRPLLE</sequence>
<keyword evidence="2" id="KW-1185">Reference proteome</keyword>
<dbReference type="Proteomes" id="UP000634136">
    <property type="component" value="Unassembled WGS sequence"/>
</dbReference>
<dbReference type="EMBL" id="JAAIUW010000007">
    <property type="protein sequence ID" value="KAF7823737.1"/>
    <property type="molecule type" value="Genomic_DNA"/>
</dbReference>
<organism evidence="1 2">
    <name type="scientific">Senna tora</name>
    <dbReference type="NCBI Taxonomy" id="362788"/>
    <lineage>
        <taxon>Eukaryota</taxon>
        <taxon>Viridiplantae</taxon>
        <taxon>Streptophyta</taxon>
        <taxon>Embryophyta</taxon>
        <taxon>Tracheophyta</taxon>
        <taxon>Spermatophyta</taxon>
        <taxon>Magnoliopsida</taxon>
        <taxon>eudicotyledons</taxon>
        <taxon>Gunneridae</taxon>
        <taxon>Pentapetalae</taxon>
        <taxon>rosids</taxon>
        <taxon>fabids</taxon>
        <taxon>Fabales</taxon>
        <taxon>Fabaceae</taxon>
        <taxon>Caesalpinioideae</taxon>
        <taxon>Cassia clade</taxon>
        <taxon>Senna</taxon>
    </lineage>
</organism>
<evidence type="ECO:0000313" key="2">
    <source>
        <dbReference type="Proteomes" id="UP000634136"/>
    </source>
</evidence>